<keyword evidence="2 4" id="KW-0863">Zinc-finger</keyword>
<feature type="region of interest" description="Disordered" evidence="5">
    <location>
        <begin position="153"/>
        <end position="182"/>
    </location>
</feature>
<dbReference type="GO" id="GO:0008270">
    <property type="term" value="F:zinc ion binding"/>
    <property type="evidence" value="ECO:0007669"/>
    <property type="project" value="UniProtKB-KW"/>
</dbReference>
<evidence type="ECO:0000259" key="6">
    <source>
        <dbReference type="PROSITE" id="PS50966"/>
    </source>
</evidence>
<evidence type="ECO:0000313" key="8">
    <source>
        <dbReference type="Proteomes" id="UP001415857"/>
    </source>
</evidence>
<dbReference type="PANTHER" id="PTHR31973:SF187">
    <property type="entry name" value="MUTATOR TRANSPOSASE MUDRA PROTEIN"/>
    <property type="match status" value="1"/>
</dbReference>
<name>A0AAP0RPA6_LIQFO</name>
<comment type="caution">
    <text evidence="7">The sequence shown here is derived from an EMBL/GenBank/DDBJ whole genome shotgun (WGS) entry which is preliminary data.</text>
</comment>
<proteinExistence type="predicted"/>
<keyword evidence="1" id="KW-0479">Metal-binding</keyword>
<dbReference type="PROSITE" id="PS50966">
    <property type="entry name" value="ZF_SWIM"/>
    <property type="match status" value="1"/>
</dbReference>
<sequence>MCETFNGYILEAKDKHIITLIEMVRQALITRMTEKREGMLGYRGPICPKIQGKVEKLKSQSRKCTSHWAGGGLFEVRCHPDTFVVNLEARTCSCKKWDLIGIPYKHAISSIAYKKENVEDYVDACYSVKTYMHCYSRMTYPVRSQKFWDETRNPLVLPPSQRRPPGQPKKLRRREVDEPQNPFKLRRNNAKIKCSRC</sequence>
<feature type="domain" description="SWIM-type" evidence="6">
    <location>
        <begin position="83"/>
        <end position="115"/>
    </location>
</feature>
<organism evidence="7 8">
    <name type="scientific">Liquidambar formosana</name>
    <name type="common">Formosan gum</name>
    <dbReference type="NCBI Taxonomy" id="63359"/>
    <lineage>
        <taxon>Eukaryota</taxon>
        <taxon>Viridiplantae</taxon>
        <taxon>Streptophyta</taxon>
        <taxon>Embryophyta</taxon>
        <taxon>Tracheophyta</taxon>
        <taxon>Spermatophyta</taxon>
        <taxon>Magnoliopsida</taxon>
        <taxon>eudicotyledons</taxon>
        <taxon>Gunneridae</taxon>
        <taxon>Pentapetalae</taxon>
        <taxon>Saxifragales</taxon>
        <taxon>Altingiaceae</taxon>
        <taxon>Liquidambar</taxon>
    </lineage>
</organism>
<evidence type="ECO:0000256" key="1">
    <source>
        <dbReference type="ARBA" id="ARBA00022723"/>
    </source>
</evidence>
<dbReference type="PANTHER" id="PTHR31973">
    <property type="entry name" value="POLYPROTEIN, PUTATIVE-RELATED"/>
    <property type="match status" value="1"/>
</dbReference>
<dbReference type="AlphaFoldDB" id="A0AAP0RPA6"/>
<dbReference type="EMBL" id="JBBPBK010000007">
    <property type="protein sequence ID" value="KAK9282021.1"/>
    <property type="molecule type" value="Genomic_DNA"/>
</dbReference>
<keyword evidence="3" id="KW-0862">Zinc</keyword>
<dbReference type="InterPro" id="IPR007527">
    <property type="entry name" value="Znf_SWIM"/>
</dbReference>
<evidence type="ECO:0000256" key="2">
    <source>
        <dbReference type="ARBA" id="ARBA00022771"/>
    </source>
</evidence>
<evidence type="ECO:0000256" key="3">
    <source>
        <dbReference type="ARBA" id="ARBA00022833"/>
    </source>
</evidence>
<dbReference type="SMART" id="SM00575">
    <property type="entry name" value="ZnF_PMZ"/>
    <property type="match status" value="1"/>
</dbReference>
<reference evidence="7 8" key="1">
    <citation type="journal article" date="2024" name="Plant J.">
        <title>Genome sequences and population genomics reveal climatic adaptation and genomic divergence between two closely related sweetgum species.</title>
        <authorList>
            <person name="Xu W.Q."/>
            <person name="Ren C.Q."/>
            <person name="Zhang X.Y."/>
            <person name="Comes H.P."/>
            <person name="Liu X.H."/>
            <person name="Li Y.G."/>
            <person name="Kettle C.J."/>
            <person name="Jalonen R."/>
            <person name="Gaisberger H."/>
            <person name="Ma Y.Z."/>
            <person name="Qiu Y.X."/>
        </authorList>
    </citation>
    <scope>NUCLEOTIDE SEQUENCE [LARGE SCALE GENOMIC DNA]</scope>
    <source>
        <strain evidence="7">Hangzhou</strain>
    </source>
</reference>
<keyword evidence="8" id="KW-1185">Reference proteome</keyword>
<evidence type="ECO:0000313" key="7">
    <source>
        <dbReference type="EMBL" id="KAK9282021.1"/>
    </source>
</evidence>
<evidence type="ECO:0000256" key="5">
    <source>
        <dbReference type="SAM" id="MobiDB-lite"/>
    </source>
</evidence>
<protein>
    <recommendedName>
        <fullName evidence="6">SWIM-type domain-containing protein</fullName>
    </recommendedName>
</protein>
<dbReference type="Proteomes" id="UP001415857">
    <property type="component" value="Unassembled WGS sequence"/>
</dbReference>
<evidence type="ECO:0000256" key="4">
    <source>
        <dbReference type="PROSITE-ProRule" id="PRU00325"/>
    </source>
</evidence>
<gene>
    <name evidence="7" type="ORF">L1049_004932</name>
</gene>
<accession>A0AAP0RPA6</accession>
<dbReference type="Pfam" id="PF04434">
    <property type="entry name" value="SWIM"/>
    <property type="match status" value="1"/>
</dbReference>
<dbReference type="InterPro" id="IPR006564">
    <property type="entry name" value="Znf_PMZ"/>
</dbReference>